<sequence length="132" mass="14832">MEKASDFGSEDCRNVVAGSSKLHSLLKLEKRFLKQFLLYFNLYQPGMTVQEMRDMKIALEDSLNAPGTISQLSDLHVSSIMSGVWLVISANTFSKMELYARPMSAIVSCWNFSFSSNISSDTCLDQSWLMAL</sequence>
<organism evidence="1">
    <name type="scientific">Anopheles coluzzii</name>
    <name type="common">African malaria mosquito</name>
    <dbReference type="NCBI Taxonomy" id="1518534"/>
    <lineage>
        <taxon>Eukaryota</taxon>
        <taxon>Metazoa</taxon>
        <taxon>Ecdysozoa</taxon>
        <taxon>Arthropoda</taxon>
        <taxon>Hexapoda</taxon>
        <taxon>Insecta</taxon>
        <taxon>Pterygota</taxon>
        <taxon>Neoptera</taxon>
        <taxon>Endopterygota</taxon>
        <taxon>Diptera</taxon>
        <taxon>Nematocera</taxon>
        <taxon>Culicoidea</taxon>
        <taxon>Culicidae</taxon>
        <taxon>Anophelinae</taxon>
        <taxon>Anopheles</taxon>
    </lineage>
</organism>
<proteinExistence type="predicted"/>
<dbReference type="AlphaFoldDB" id="A0A8W7PVY4"/>
<name>A0A8W7PVY4_ANOCL</name>
<protein>
    <submittedName>
        <fullName evidence="1">Uncharacterized protein</fullName>
    </submittedName>
</protein>
<dbReference type="VEuPathDB" id="VectorBase:ACON2_029177"/>
<reference evidence="1" key="1">
    <citation type="submission" date="2022-08" db="UniProtKB">
        <authorList>
            <consortium name="EnsemblMetazoa"/>
        </authorList>
    </citation>
    <scope>IDENTIFICATION</scope>
</reference>
<evidence type="ECO:0000313" key="1">
    <source>
        <dbReference type="EnsemblMetazoa" id="ACOM038588-PA.1"/>
    </source>
</evidence>
<accession>A0A8W7PVY4</accession>
<dbReference type="Proteomes" id="UP000075882">
    <property type="component" value="Unassembled WGS sequence"/>
</dbReference>
<dbReference type="EnsemblMetazoa" id="ACOM038588-RA">
    <property type="protein sequence ID" value="ACOM038588-PA.1"/>
    <property type="gene ID" value="ACOM038588"/>
</dbReference>